<name>A0A6G1QFV4_CHAAH</name>
<sequence length="137" mass="15989">MEDTDNFGGKYDKLVCEEDFSTDEHPSNYNQEKQQDSKLTEGHQTIAGISNEVAKLQATYNTAIQSRDEAKKQLVKEISEQQLTKWELEHQNRRRNDYEKQINKIKTEIAVLKSHLPMINHGRKPETSARSKELTWQ</sequence>
<feature type="coiled-coil region" evidence="1">
    <location>
        <begin position="53"/>
        <end position="115"/>
    </location>
</feature>
<feature type="region of interest" description="Disordered" evidence="2">
    <location>
        <begin position="116"/>
        <end position="137"/>
    </location>
</feature>
<keyword evidence="1" id="KW-0175">Coiled coil</keyword>
<evidence type="ECO:0000256" key="1">
    <source>
        <dbReference type="SAM" id="Coils"/>
    </source>
</evidence>
<dbReference type="Proteomes" id="UP000503349">
    <property type="component" value="Chromosome 16"/>
</dbReference>
<gene>
    <name evidence="3" type="ORF">EXN66_Car016957</name>
</gene>
<organism evidence="3 4">
    <name type="scientific">Channa argus</name>
    <name type="common">Northern snakehead</name>
    <name type="synonym">Ophicephalus argus</name>
    <dbReference type="NCBI Taxonomy" id="215402"/>
    <lineage>
        <taxon>Eukaryota</taxon>
        <taxon>Metazoa</taxon>
        <taxon>Chordata</taxon>
        <taxon>Craniata</taxon>
        <taxon>Vertebrata</taxon>
        <taxon>Euteleostomi</taxon>
        <taxon>Actinopterygii</taxon>
        <taxon>Neopterygii</taxon>
        <taxon>Teleostei</taxon>
        <taxon>Neoteleostei</taxon>
        <taxon>Acanthomorphata</taxon>
        <taxon>Anabantaria</taxon>
        <taxon>Anabantiformes</taxon>
        <taxon>Channoidei</taxon>
        <taxon>Channidae</taxon>
        <taxon>Channa</taxon>
    </lineage>
</organism>
<evidence type="ECO:0000313" key="4">
    <source>
        <dbReference type="Proteomes" id="UP000503349"/>
    </source>
</evidence>
<evidence type="ECO:0000256" key="2">
    <source>
        <dbReference type="SAM" id="MobiDB-lite"/>
    </source>
</evidence>
<protein>
    <submittedName>
        <fullName evidence="3">Uncharacterized protein</fullName>
    </submittedName>
</protein>
<accession>A0A6G1QFV4</accession>
<keyword evidence="4" id="KW-1185">Reference proteome</keyword>
<reference evidence="4" key="2">
    <citation type="submission" date="2019-02" db="EMBL/GenBank/DDBJ databases">
        <title>Opniocepnalus argus Var Kimnra genome.</title>
        <authorList>
            <person name="Zhou C."/>
            <person name="Xiao S."/>
        </authorList>
    </citation>
    <scope>NUCLEOTIDE SEQUENCE [LARGE SCALE GENOMIC DNA]</scope>
</reference>
<reference evidence="3 4" key="1">
    <citation type="submission" date="2019-02" db="EMBL/GenBank/DDBJ databases">
        <title>Opniocepnalus argus genome.</title>
        <authorList>
            <person name="Zhou C."/>
            <person name="Xiao S."/>
        </authorList>
    </citation>
    <scope>NUCLEOTIDE SEQUENCE [LARGE SCALE GENOMIC DNA]</scope>
    <source>
        <strain evidence="3">OARG1902GOOAL</strain>
        <tissue evidence="3">Muscle</tissue>
    </source>
</reference>
<proteinExistence type="predicted"/>
<evidence type="ECO:0000313" key="3">
    <source>
        <dbReference type="EMBL" id="KAF3701269.1"/>
    </source>
</evidence>
<dbReference type="AlphaFoldDB" id="A0A6G1QFV4"/>
<feature type="compositionally biased region" description="Basic and acidic residues" evidence="2">
    <location>
        <begin position="123"/>
        <end position="137"/>
    </location>
</feature>
<dbReference type="EMBL" id="CM015727">
    <property type="protein sequence ID" value="KAF3701269.1"/>
    <property type="molecule type" value="Genomic_DNA"/>
</dbReference>